<name>A0A7C0VCI1_UNCW3</name>
<dbReference type="AlphaFoldDB" id="A0A7C0VCI1"/>
<dbReference type="EMBL" id="DQWE01000347">
    <property type="protein sequence ID" value="HDI83589.1"/>
    <property type="molecule type" value="Genomic_DNA"/>
</dbReference>
<accession>A0A7C0VCI1</accession>
<proteinExistence type="predicted"/>
<keyword evidence="1" id="KW-0812">Transmembrane</keyword>
<evidence type="ECO:0000313" key="2">
    <source>
        <dbReference type="EMBL" id="HDI83589.1"/>
    </source>
</evidence>
<gene>
    <name evidence="2" type="ORF">ENF18_07360</name>
</gene>
<organism evidence="2">
    <name type="scientific">candidate division WOR-3 bacterium</name>
    <dbReference type="NCBI Taxonomy" id="2052148"/>
    <lineage>
        <taxon>Bacteria</taxon>
        <taxon>Bacteria division WOR-3</taxon>
    </lineage>
</organism>
<sequence>MILLLLFLDYNVKISKETITVGEPIEITIQWKDTFKLYPSSPDTMMIEILDKDIKTEKNESKGIWKLTAYSPGDKTVNFLRKGDTIPAVQINFTVKSVLTGKERDIADVRPPMGMFNPLYLLYLLLIPLALIIYLLVRRKKHKPPVVKEEEVPPDVEALETLNKIKDLIDEDLKLFFTGLSELFRRYIERRFRIPAIEATTTEIAHYIRKKHIKELEVCIDWLREWDIYKFTEIMPQKQRAEEYFKKVEEFINVSK</sequence>
<dbReference type="Proteomes" id="UP000885847">
    <property type="component" value="Unassembled WGS sequence"/>
</dbReference>
<feature type="transmembrane region" description="Helical" evidence="1">
    <location>
        <begin position="120"/>
        <end position="137"/>
    </location>
</feature>
<comment type="caution">
    <text evidence="2">The sequence shown here is derived from an EMBL/GenBank/DDBJ whole genome shotgun (WGS) entry which is preliminary data.</text>
</comment>
<protein>
    <recommendedName>
        <fullName evidence="3">DUF4381 family protein</fullName>
    </recommendedName>
</protein>
<evidence type="ECO:0000256" key="1">
    <source>
        <dbReference type="SAM" id="Phobius"/>
    </source>
</evidence>
<keyword evidence="1" id="KW-0472">Membrane</keyword>
<evidence type="ECO:0008006" key="3">
    <source>
        <dbReference type="Google" id="ProtNLM"/>
    </source>
</evidence>
<reference evidence="2" key="1">
    <citation type="journal article" date="2020" name="mSystems">
        <title>Genome- and Community-Level Interaction Insights into Carbon Utilization and Element Cycling Functions of Hydrothermarchaeota in Hydrothermal Sediment.</title>
        <authorList>
            <person name="Zhou Z."/>
            <person name="Liu Y."/>
            <person name="Xu W."/>
            <person name="Pan J."/>
            <person name="Luo Z.H."/>
            <person name="Li M."/>
        </authorList>
    </citation>
    <scope>NUCLEOTIDE SEQUENCE [LARGE SCALE GENOMIC DNA]</scope>
    <source>
        <strain evidence="2">HyVt-102</strain>
    </source>
</reference>
<keyword evidence="1" id="KW-1133">Transmembrane helix</keyword>